<evidence type="ECO:0000256" key="3">
    <source>
        <dbReference type="ARBA" id="ARBA00006702"/>
    </source>
</evidence>
<comment type="similarity">
    <text evidence="3 12">Belongs to the PP2C family.</text>
</comment>
<evidence type="ECO:0000256" key="9">
    <source>
        <dbReference type="ARBA" id="ARBA00023211"/>
    </source>
</evidence>
<evidence type="ECO:0000256" key="8">
    <source>
        <dbReference type="ARBA" id="ARBA00022912"/>
    </source>
</evidence>
<name>A0A5P1ENX3_ASPOF</name>
<comment type="catalytic activity">
    <reaction evidence="10">
        <text>O-phospho-L-seryl-[protein] + H2O = L-seryl-[protein] + phosphate</text>
        <dbReference type="Rhea" id="RHEA:20629"/>
        <dbReference type="Rhea" id="RHEA-COMP:9863"/>
        <dbReference type="Rhea" id="RHEA-COMP:11604"/>
        <dbReference type="ChEBI" id="CHEBI:15377"/>
        <dbReference type="ChEBI" id="CHEBI:29999"/>
        <dbReference type="ChEBI" id="CHEBI:43474"/>
        <dbReference type="ChEBI" id="CHEBI:83421"/>
        <dbReference type="EC" id="3.1.3.16"/>
    </reaction>
</comment>
<dbReference type="AlphaFoldDB" id="A0A5P1ENX3"/>
<evidence type="ECO:0000256" key="7">
    <source>
        <dbReference type="ARBA" id="ARBA00022842"/>
    </source>
</evidence>
<evidence type="ECO:0000256" key="11">
    <source>
        <dbReference type="ARBA" id="ARBA00048336"/>
    </source>
</evidence>
<evidence type="ECO:0000256" key="1">
    <source>
        <dbReference type="ARBA" id="ARBA00001936"/>
    </source>
</evidence>
<dbReference type="OrthoDB" id="10264738at2759"/>
<evidence type="ECO:0000313" key="15">
    <source>
        <dbReference type="Proteomes" id="UP000243459"/>
    </source>
</evidence>
<accession>A0A5P1ENX3</accession>
<keyword evidence="15" id="KW-1185">Reference proteome</keyword>
<dbReference type="Gramene" id="ONK67636">
    <property type="protein sequence ID" value="ONK67636"/>
    <property type="gene ID" value="A4U43_C05F2140"/>
</dbReference>
<dbReference type="PANTHER" id="PTHR13832:SF165">
    <property type="entry name" value="PROTEIN PHOSPHATASE 2C 49-RELATED"/>
    <property type="match status" value="1"/>
</dbReference>
<dbReference type="SUPFAM" id="SSF81606">
    <property type="entry name" value="PP2C-like"/>
    <property type="match status" value="1"/>
</dbReference>
<dbReference type="Pfam" id="PF00481">
    <property type="entry name" value="PP2C"/>
    <property type="match status" value="1"/>
</dbReference>
<dbReference type="OMA" id="CNISMEA"/>
<sequence length="395" mass="42893">MVAGAEVVHQSISVLDVKCRCVVRGIEEVVDVTAAADSPPPSREIIGAASELVLRASDAAADVLLEPIEFIPSIRSGSFSDIGPRRYMEDEHICIDDLSAHLGSPFTCPTPSAFYGVFDGHGGPDAAAYIKRHAIRLFFEDPDFPQASEADKVFVESVESSIRRTFFLADHALADDCTISTSSGTTALTALVFGRLLLVANAGDCRAVLCRKGTAIEMSQDHRPIYTPERERVESSGGYIDDGYLNGVLSVSRALGDWDVKLPRGSSSPLISEPEFKQTLLTDDDEFLIIGCDGIWDVMSSQHAVSIVRRGLRRHDNPEQCARELVMEALTLNTFDNLTVIVVCFSSEIGDESLSSDRPLDHQRKGLPGLRCCSLSTEALCNLKSWLDNVDNGGN</sequence>
<gene>
    <name evidence="14" type="ORF">A4U43_C05F2140</name>
</gene>
<dbReference type="GO" id="GO:0005737">
    <property type="term" value="C:cytoplasm"/>
    <property type="evidence" value="ECO:0007669"/>
    <property type="project" value="UniProtKB-ARBA"/>
</dbReference>
<keyword evidence="8 12" id="KW-0904">Protein phosphatase</keyword>
<proteinExistence type="inferred from homology"/>
<comment type="cofactor">
    <cofactor evidence="2">
        <name>Mg(2+)</name>
        <dbReference type="ChEBI" id="CHEBI:18420"/>
    </cofactor>
</comment>
<comment type="catalytic activity">
    <reaction evidence="11">
        <text>O-phospho-L-threonyl-[protein] + H2O = L-threonyl-[protein] + phosphate</text>
        <dbReference type="Rhea" id="RHEA:47004"/>
        <dbReference type="Rhea" id="RHEA-COMP:11060"/>
        <dbReference type="Rhea" id="RHEA-COMP:11605"/>
        <dbReference type="ChEBI" id="CHEBI:15377"/>
        <dbReference type="ChEBI" id="CHEBI:30013"/>
        <dbReference type="ChEBI" id="CHEBI:43474"/>
        <dbReference type="ChEBI" id="CHEBI:61977"/>
        <dbReference type="EC" id="3.1.3.16"/>
    </reaction>
</comment>
<comment type="cofactor">
    <cofactor evidence="1">
        <name>Mn(2+)</name>
        <dbReference type="ChEBI" id="CHEBI:29035"/>
    </cofactor>
</comment>
<evidence type="ECO:0000256" key="10">
    <source>
        <dbReference type="ARBA" id="ARBA00047761"/>
    </source>
</evidence>
<evidence type="ECO:0000259" key="13">
    <source>
        <dbReference type="PROSITE" id="PS51746"/>
    </source>
</evidence>
<dbReference type="GO" id="GO:0005634">
    <property type="term" value="C:nucleus"/>
    <property type="evidence" value="ECO:0007669"/>
    <property type="project" value="UniProtKB-ARBA"/>
</dbReference>
<dbReference type="InterPro" id="IPR036457">
    <property type="entry name" value="PPM-type-like_dom_sf"/>
</dbReference>
<evidence type="ECO:0000256" key="2">
    <source>
        <dbReference type="ARBA" id="ARBA00001946"/>
    </source>
</evidence>
<keyword evidence="9" id="KW-0464">Manganese</keyword>
<evidence type="ECO:0000256" key="4">
    <source>
        <dbReference type="ARBA" id="ARBA00013081"/>
    </source>
</evidence>
<evidence type="ECO:0000256" key="5">
    <source>
        <dbReference type="ARBA" id="ARBA00022723"/>
    </source>
</evidence>
<dbReference type="Proteomes" id="UP000243459">
    <property type="component" value="Chromosome 5"/>
</dbReference>
<feature type="domain" description="PPM-type phosphatase" evidence="13">
    <location>
        <begin position="75"/>
        <end position="345"/>
    </location>
</feature>
<organism evidence="14 15">
    <name type="scientific">Asparagus officinalis</name>
    <name type="common">Garden asparagus</name>
    <dbReference type="NCBI Taxonomy" id="4686"/>
    <lineage>
        <taxon>Eukaryota</taxon>
        <taxon>Viridiplantae</taxon>
        <taxon>Streptophyta</taxon>
        <taxon>Embryophyta</taxon>
        <taxon>Tracheophyta</taxon>
        <taxon>Spermatophyta</taxon>
        <taxon>Magnoliopsida</taxon>
        <taxon>Liliopsida</taxon>
        <taxon>Asparagales</taxon>
        <taxon>Asparagaceae</taxon>
        <taxon>Asparagoideae</taxon>
        <taxon>Asparagus</taxon>
    </lineage>
</organism>
<evidence type="ECO:0000313" key="14">
    <source>
        <dbReference type="EMBL" id="ONK67636.1"/>
    </source>
</evidence>
<protein>
    <recommendedName>
        <fullName evidence="4">protein-serine/threonine phosphatase</fullName>
        <ecNumber evidence="4">3.1.3.16</ecNumber>
    </recommendedName>
</protein>
<keyword evidence="6 12" id="KW-0378">Hydrolase</keyword>
<keyword evidence="5" id="KW-0479">Metal-binding</keyword>
<dbReference type="PROSITE" id="PS51746">
    <property type="entry name" value="PPM_2"/>
    <property type="match status" value="1"/>
</dbReference>
<dbReference type="InterPro" id="IPR000222">
    <property type="entry name" value="PP2C_BS"/>
</dbReference>
<dbReference type="Gene3D" id="3.60.40.10">
    <property type="entry name" value="PPM-type phosphatase domain"/>
    <property type="match status" value="1"/>
</dbReference>
<evidence type="ECO:0000256" key="12">
    <source>
        <dbReference type="RuleBase" id="RU003465"/>
    </source>
</evidence>
<dbReference type="PROSITE" id="PS01032">
    <property type="entry name" value="PPM_1"/>
    <property type="match status" value="1"/>
</dbReference>
<dbReference type="SMART" id="SM00332">
    <property type="entry name" value="PP2Cc"/>
    <property type="match status" value="1"/>
</dbReference>
<dbReference type="InterPro" id="IPR001932">
    <property type="entry name" value="PPM-type_phosphatase-like_dom"/>
</dbReference>
<dbReference type="EC" id="3.1.3.16" evidence="4"/>
<dbReference type="GO" id="GO:0046872">
    <property type="term" value="F:metal ion binding"/>
    <property type="evidence" value="ECO:0007669"/>
    <property type="project" value="UniProtKB-KW"/>
</dbReference>
<dbReference type="FunFam" id="3.60.40.10:FF:000004">
    <property type="entry name" value="Probable protein phosphatase 2C 22"/>
    <property type="match status" value="1"/>
</dbReference>
<keyword evidence="7" id="KW-0460">Magnesium</keyword>
<reference evidence="15" key="1">
    <citation type="journal article" date="2017" name="Nat. Commun.">
        <title>The asparagus genome sheds light on the origin and evolution of a young Y chromosome.</title>
        <authorList>
            <person name="Harkess A."/>
            <person name="Zhou J."/>
            <person name="Xu C."/>
            <person name="Bowers J.E."/>
            <person name="Van der Hulst R."/>
            <person name="Ayyampalayam S."/>
            <person name="Mercati F."/>
            <person name="Riccardi P."/>
            <person name="McKain M.R."/>
            <person name="Kakrana A."/>
            <person name="Tang H."/>
            <person name="Ray J."/>
            <person name="Groenendijk J."/>
            <person name="Arikit S."/>
            <person name="Mathioni S.M."/>
            <person name="Nakano M."/>
            <person name="Shan H."/>
            <person name="Telgmann-Rauber A."/>
            <person name="Kanno A."/>
            <person name="Yue Z."/>
            <person name="Chen H."/>
            <person name="Li W."/>
            <person name="Chen Y."/>
            <person name="Xu X."/>
            <person name="Zhang Y."/>
            <person name="Luo S."/>
            <person name="Chen H."/>
            <person name="Gao J."/>
            <person name="Mao Z."/>
            <person name="Pires J.C."/>
            <person name="Luo M."/>
            <person name="Kudrna D."/>
            <person name="Wing R.A."/>
            <person name="Meyers B.C."/>
            <person name="Yi K."/>
            <person name="Kong H."/>
            <person name="Lavrijsen P."/>
            <person name="Sunseri F."/>
            <person name="Falavigna A."/>
            <person name="Ye Y."/>
            <person name="Leebens-Mack J.H."/>
            <person name="Chen G."/>
        </authorList>
    </citation>
    <scope>NUCLEOTIDE SEQUENCE [LARGE SCALE GENOMIC DNA]</scope>
    <source>
        <strain evidence="15">cv. DH0086</strain>
    </source>
</reference>
<dbReference type="PANTHER" id="PTHR13832">
    <property type="entry name" value="PROTEIN PHOSPHATASE 2C"/>
    <property type="match status" value="1"/>
</dbReference>
<evidence type="ECO:0000256" key="6">
    <source>
        <dbReference type="ARBA" id="ARBA00022801"/>
    </source>
</evidence>
<dbReference type="EMBL" id="CM007385">
    <property type="protein sequence ID" value="ONK67636.1"/>
    <property type="molecule type" value="Genomic_DNA"/>
</dbReference>
<dbReference type="CDD" id="cd00143">
    <property type="entry name" value="PP2Cc"/>
    <property type="match status" value="1"/>
</dbReference>
<dbReference type="GO" id="GO:0004722">
    <property type="term" value="F:protein serine/threonine phosphatase activity"/>
    <property type="evidence" value="ECO:0007669"/>
    <property type="project" value="UniProtKB-EC"/>
</dbReference>
<dbReference type="InterPro" id="IPR015655">
    <property type="entry name" value="PP2C"/>
</dbReference>